<dbReference type="AlphaFoldDB" id="A0A1I0FZG0"/>
<organism evidence="1 2">
    <name type="scientific">Thorsellia anophelis DSM 18579</name>
    <dbReference type="NCBI Taxonomy" id="1123402"/>
    <lineage>
        <taxon>Bacteria</taxon>
        <taxon>Pseudomonadati</taxon>
        <taxon>Pseudomonadota</taxon>
        <taxon>Gammaproteobacteria</taxon>
        <taxon>Enterobacterales</taxon>
        <taxon>Thorselliaceae</taxon>
        <taxon>Thorsellia</taxon>
    </lineage>
</organism>
<sequence length="77" mass="9184">MTNNYSEALKSKTRNILDEQMITYDLMYHFKHETKGFATLDFMDLRDKNYILKHKNSDLSFKFSDIDELLDAGWVID</sequence>
<gene>
    <name evidence="1" type="ORF">SAMN02583745_02940</name>
</gene>
<protein>
    <submittedName>
        <fullName evidence="1">Uncharacterized protein</fullName>
    </submittedName>
</protein>
<dbReference type="RefSeq" id="WP_093322717.1">
    <property type="nucleotide sequence ID" value="NZ_FOHV01000054.1"/>
</dbReference>
<evidence type="ECO:0000313" key="2">
    <source>
        <dbReference type="Proteomes" id="UP000242642"/>
    </source>
</evidence>
<proteinExistence type="predicted"/>
<dbReference type="Proteomes" id="UP000242642">
    <property type="component" value="Unassembled WGS sequence"/>
</dbReference>
<dbReference type="EMBL" id="FOHV01000054">
    <property type="protein sequence ID" value="SET63689.1"/>
    <property type="molecule type" value="Genomic_DNA"/>
</dbReference>
<evidence type="ECO:0000313" key="1">
    <source>
        <dbReference type="EMBL" id="SET63689.1"/>
    </source>
</evidence>
<reference evidence="2" key="1">
    <citation type="submission" date="2016-10" db="EMBL/GenBank/DDBJ databases">
        <authorList>
            <person name="Varghese N."/>
            <person name="Submissions S."/>
        </authorList>
    </citation>
    <scope>NUCLEOTIDE SEQUENCE [LARGE SCALE GENOMIC DNA]</scope>
    <source>
        <strain evidence="2">DSM 18579</strain>
    </source>
</reference>
<accession>A0A1I0FZG0</accession>
<keyword evidence="2" id="KW-1185">Reference proteome</keyword>
<name>A0A1I0FZG0_9GAMM</name>